<dbReference type="Proteomes" id="UP000707206">
    <property type="component" value="Unassembled WGS sequence"/>
</dbReference>
<comment type="caution">
    <text evidence="2">The sequence shown here is derived from an EMBL/GenBank/DDBJ whole genome shotgun (WGS) entry which is preliminary data.</text>
</comment>
<keyword evidence="1" id="KW-0472">Membrane</keyword>
<keyword evidence="1" id="KW-1133">Transmembrane helix</keyword>
<feature type="transmembrane region" description="Helical" evidence="1">
    <location>
        <begin position="12"/>
        <end position="33"/>
    </location>
</feature>
<dbReference type="AlphaFoldDB" id="A0A967AW09"/>
<accession>A0A967AW09</accession>
<feature type="transmembrane region" description="Helical" evidence="1">
    <location>
        <begin position="45"/>
        <end position="65"/>
    </location>
</feature>
<protein>
    <submittedName>
        <fullName evidence="2">Uncharacterized protein</fullName>
    </submittedName>
</protein>
<dbReference type="RefSeq" id="WP_152574629.1">
    <property type="nucleotide sequence ID" value="NZ_VIKU02000003.1"/>
</dbReference>
<sequence>MKSIMKLLPWKLGLLLSVATLILLIIFNFYGLYTNKFYFFKLDNYLLPLLTIIHFAFLYVLWFKIREDEVTDLPMRYLEYGLYAIIPIYVYKLIDTFAILLSAGEFESYAIPGTFLPIGIFMLLLYLFLIGLTFLSFQYRRVLVGTYNFDEINRHIDSWE</sequence>
<name>A0A967AW09_9FLAO</name>
<reference evidence="2" key="2">
    <citation type="submission" date="2020-03" db="EMBL/GenBank/DDBJ databases">
        <title>Flavobacteriaceae bacterium strain TP-CH-4, a member of the family Flavobacteriaceae isolated from a deep-sea seamount.</title>
        <authorList>
            <person name="Zhang D.-C."/>
        </authorList>
    </citation>
    <scope>NUCLEOTIDE SEQUENCE</scope>
    <source>
        <strain evidence="2">TP-CH-4</strain>
    </source>
</reference>
<feature type="transmembrane region" description="Helical" evidence="1">
    <location>
        <begin position="77"/>
        <end position="94"/>
    </location>
</feature>
<reference evidence="2" key="1">
    <citation type="submission" date="2019-07" db="EMBL/GenBank/DDBJ databases">
        <authorList>
            <person name="De-Chao Zhang Q."/>
        </authorList>
    </citation>
    <scope>NUCLEOTIDE SEQUENCE</scope>
    <source>
        <strain evidence="2">TP-CH-4</strain>
    </source>
</reference>
<proteinExistence type="predicted"/>
<evidence type="ECO:0000313" key="2">
    <source>
        <dbReference type="EMBL" id="NHF60133.1"/>
    </source>
</evidence>
<feature type="transmembrane region" description="Helical" evidence="1">
    <location>
        <begin position="114"/>
        <end position="137"/>
    </location>
</feature>
<keyword evidence="3" id="KW-1185">Reference proteome</keyword>
<evidence type="ECO:0000313" key="3">
    <source>
        <dbReference type="Proteomes" id="UP000707206"/>
    </source>
</evidence>
<keyword evidence="1" id="KW-0812">Transmembrane</keyword>
<dbReference type="EMBL" id="VIKU02000003">
    <property type="protein sequence ID" value="NHF60133.1"/>
    <property type="molecule type" value="Genomic_DNA"/>
</dbReference>
<organism evidence="2 3">
    <name type="scientific">Pelagihabitans pacificus</name>
    <dbReference type="NCBI Taxonomy" id="2696054"/>
    <lineage>
        <taxon>Bacteria</taxon>
        <taxon>Pseudomonadati</taxon>
        <taxon>Bacteroidota</taxon>
        <taxon>Flavobacteriia</taxon>
        <taxon>Flavobacteriales</taxon>
        <taxon>Flavobacteriaceae</taxon>
        <taxon>Pelagihabitans</taxon>
    </lineage>
</organism>
<evidence type="ECO:0000256" key="1">
    <source>
        <dbReference type="SAM" id="Phobius"/>
    </source>
</evidence>
<gene>
    <name evidence="2" type="ORF">FK220_012315</name>
</gene>